<evidence type="ECO:0000313" key="12">
    <source>
        <dbReference type="EMBL" id="KAG8235087.1"/>
    </source>
</evidence>
<feature type="domain" description="Cyclin-like" evidence="11">
    <location>
        <begin position="48"/>
        <end position="146"/>
    </location>
</feature>
<evidence type="ECO:0000256" key="1">
    <source>
        <dbReference type="ARBA" id="ARBA00004123"/>
    </source>
</evidence>
<feature type="compositionally biased region" description="Gly residues" evidence="10">
    <location>
        <begin position="181"/>
        <end position="193"/>
    </location>
</feature>
<dbReference type="Proteomes" id="UP000792457">
    <property type="component" value="Unassembled WGS sequence"/>
</dbReference>
<evidence type="ECO:0000256" key="5">
    <source>
        <dbReference type="ARBA" id="ARBA00023015"/>
    </source>
</evidence>
<protein>
    <recommendedName>
        <fullName evidence="3">Cyclin-C</fullName>
    </recommendedName>
</protein>
<evidence type="ECO:0000256" key="4">
    <source>
        <dbReference type="ARBA" id="ARBA00022491"/>
    </source>
</evidence>
<dbReference type="InterPro" id="IPR043198">
    <property type="entry name" value="Cyclin/Ssn8"/>
</dbReference>
<name>A0A8K0P6P0_LADFU</name>
<sequence>MFVIYSQQWLLDKQDLVRERQHDLGILTEEEYQKIFIFFANCKASNCILIQVLGEQLKLRQQVIATATVYLKRFYARNSLGCIDPLLLAPTCVFLASKVEEFGVISNSRLITTCQTVVKNKLNYAYSQEFPYRTNHVLECEFYLLENLDCCLIVYQPYRPLLQLLHDVVYAHSASNTSSPGSGGAGAGGGSGSGATPSGGSSGGGHPSPHHHHQHHAHSGGPGATPPSHPSGHPHSSHPSAPNSGAVSGSGGSHQGHGGGGSSLGNPHGEEQLLALAWRVANDSLRTDLCLMYPPYQIALGCLQIACVILQRDLKAWFAELNVDMDKIQEICRCLVSLFELWKSYDEKKDIMNLLKKMPKPKSQPTSHLIPVTPSYASLIGQFRLIAWYGPAFFILQ</sequence>
<dbReference type="CDD" id="cd20513">
    <property type="entry name" value="CYCLIN_CCNC_rpt1"/>
    <property type="match status" value="1"/>
</dbReference>
<comment type="subcellular location">
    <subcellularLocation>
        <location evidence="1">Nucleus</location>
    </subcellularLocation>
</comment>
<evidence type="ECO:0000256" key="10">
    <source>
        <dbReference type="SAM" id="MobiDB-lite"/>
    </source>
</evidence>
<evidence type="ECO:0000256" key="9">
    <source>
        <dbReference type="RuleBase" id="RU000383"/>
    </source>
</evidence>
<dbReference type="EMBL" id="KZ308875">
    <property type="protein sequence ID" value="KAG8235087.1"/>
    <property type="molecule type" value="Genomic_DNA"/>
</dbReference>
<dbReference type="GO" id="GO:0005634">
    <property type="term" value="C:nucleus"/>
    <property type="evidence" value="ECO:0007669"/>
    <property type="project" value="UniProtKB-SubCell"/>
</dbReference>
<comment type="caution">
    <text evidence="12">The sequence shown here is derived from an EMBL/GenBank/DDBJ whole genome shotgun (WGS) entry which is preliminary data.</text>
</comment>
<evidence type="ECO:0000313" key="13">
    <source>
        <dbReference type="Proteomes" id="UP000792457"/>
    </source>
</evidence>
<keyword evidence="8" id="KW-0539">Nucleus</keyword>
<feature type="domain" description="Cyclin-like" evidence="11">
    <location>
        <begin position="262"/>
        <end position="340"/>
    </location>
</feature>
<dbReference type="CDD" id="cd20514">
    <property type="entry name" value="CYCLIN_CCNC_rpt2"/>
    <property type="match status" value="1"/>
</dbReference>
<feature type="region of interest" description="Disordered" evidence="10">
    <location>
        <begin position="175"/>
        <end position="268"/>
    </location>
</feature>
<evidence type="ECO:0000256" key="7">
    <source>
        <dbReference type="ARBA" id="ARBA00023163"/>
    </source>
</evidence>
<dbReference type="GO" id="GO:0016538">
    <property type="term" value="F:cyclin-dependent protein serine/threonine kinase regulator activity"/>
    <property type="evidence" value="ECO:0007669"/>
    <property type="project" value="InterPro"/>
</dbReference>
<dbReference type="InterPro" id="IPR036915">
    <property type="entry name" value="Cyclin-like_sf"/>
</dbReference>
<evidence type="ECO:0000259" key="11">
    <source>
        <dbReference type="SMART" id="SM00385"/>
    </source>
</evidence>
<accession>A0A8K0P6P0</accession>
<evidence type="ECO:0000256" key="2">
    <source>
        <dbReference type="ARBA" id="ARBA00008638"/>
    </source>
</evidence>
<feature type="compositionally biased region" description="Gly residues" evidence="10">
    <location>
        <begin position="248"/>
        <end position="263"/>
    </location>
</feature>
<dbReference type="SMART" id="SM00385">
    <property type="entry name" value="CYCLIN"/>
    <property type="match status" value="2"/>
</dbReference>
<feature type="compositionally biased region" description="Low complexity" evidence="10">
    <location>
        <begin position="230"/>
        <end position="247"/>
    </location>
</feature>
<dbReference type="PANTHER" id="PTHR10026">
    <property type="entry name" value="CYCLIN"/>
    <property type="match status" value="1"/>
</dbReference>
<proteinExistence type="inferred from homology"/>
<dbReference type="InterPro" id="IPR013763">
    <property type="entry name" value="Cyclin-like_dom"/>
</dbReference>
<keyword evidence="7" id="KW-0804">Transcription</keyword>
<dbReference type="Gene3D" id="1.10.472.10">
    <property type="entry name" value="Cyclin-like"/>
    <property type="match status" value="2"/>
</dbReference>
<dbReference type="PIRSF" id="PIRSF028758">
    <property type="entry name" value="Cyclin, C/H/G types"/>
    <property type="match status" value="1"/>
</dbReference>
<dbReference type="OrthoDB" id="10266018at2759"/>
<dbReference type="GO" id="GO:0006357">
    <property type="term" value="P:regulation of transcription by RNA polymerase II"/>
    <property type="evidence" value="ECO:0007669"/>
    <property type="project" value="InterPro"/>
</dbReference>
<reference evidence="12" key="1">
    <citation type="submission" date="2013-04" db="EMBL/GenBank/DDBJ databases">
        <authorList>
            <person name="Qu J."/>
            <person name="Murali S.C."/>
            <person name="Bandaranaike D."/>
            <person name="Bellair M."/>
            <person name="Blankenburg K."/>
            <person name="Chao H."/>
            <person name="Dinh H."/>
            <person name="Doddapaneni H."/>
            <person name="Downs B."/>
            <person name="Dugan-Rocha S."/>
            <person name="Elkadiri S."/>
            <person name="Gnanaolivu R.D."/>
            <person name="Hernandez B."/>
            <person name="Javaid M."/>
            <person name="Jayaseelan J.C."/>
            <person name="Lee S."/>
            <person name="Li M."/>
            <person name="Ming W."/>
            <person name="Munidasa M."/>
            <person name="Muniz J."/>
            <person name="Nguyen L."/>
            <person name="Ongeri F."/>
            <person name="Osuji N."/>
            <person name="Pu L.-L."/>
            <person name="Puazo M."/>
            <person name="Qu C."/>
            <person name="Quiroz J."/>
            <person name="Raj R."/>
            <person name="Weissenberger G."/>
            <person name="Xin Y."/>
            <person name="Zou X."/>
            <person name="Han Y."/>
            <person name="Richards S."/>
            <person name="Worley K."/>
            <person name="Muzny D."/>
            <person name="Gibbs R."/>
        </authorList>
    </citation>
    <scope>NUCLEOTIDE SEQUENCE</scope>
    <source>
        <strain evidence="12">Sampled in the wild</strain>
    </source>
</reference>
<evidence type="ECO:0000256" key="6">
    <source>
        <dbReference type="ARBA" id="ARBA00023127"/>
    </source>
</evidence>
<dbReference type="FunFam" id="1.10.472.10:FF:000015">
    <property type="entry name" value="Putative cyclin-c"/>
    <property type="match status" value="1"/>
</dbReference>
<dbReference type="SUPFAM" id="SSF47954">
    <property type="entry name" value="Cyclin-like"/>
    <property type="match status" value="2"/>
</dbReference>
<keyword evidence="13" id="KW-1185">Reference proteome</keyword>
<comment type="similarity">
    <text evidence="2">Belongs to the cyclin family. Cyclin C subfamily.</text>
</comment>
<keyword evidence="4" id="KW-0678">Repressor</keyword>
<feature type="compositionally biased region" description="Basic residues" evidence="10">
    <location>
        <begin position="208"/>
        <end position="218"/>
    </location>
</feature>
<keyword evidence="6 9" id="KW-0195">Cyclin</keyword>
<dbReference type="Pfam" id="PF00134">
    <property type="entry name" value="Cyclin_N"/>
    <property type="match status" value="1"/>
</dbReference>
<dbReference type="InterPro" id="IPR006671">
    <property type="entry name" value="Cyclin_N"/>
</dbReference>
<dbReference type="GO" id="GO:0032991">
    <property type="term" value="C:protein-containing complex"/>
    <property type="evidence" value="ECO:0007669"/>
    <property type="project" value="UniProtKB-ARBA"/>
</dbReference>
<organism evidence="12 13">
    <name type="scientific">Ladona fulva</name>
    <name type="common">Scarce chaser dragonfly</name>
    <name type="synonym">Libellula fulva</name>
    <dbReference type="NCBI Taxonomy" id="123851"/>
    <lineage>
        <taxon>Eukaryota</taxon>
        <taxon>Metazoa</taxon>
        <taxon>Ecdysozoa</taxon>
        <taxon>Arthropoda</taxon>
        <taxon>Hexapoda</taxon>
        <taxon>Insecta</taxon>
        <taxon>Pterygota</taxon>
        <taxon>Palaeoptera</taxon>
        <taxon>Odonata</taxon>
        <taxon>Epiprocta</taxon>
        <taxon>Anisoptera</taxon>
        <taxon>Libelluloidea</taxon>
        <taxon>Libellulidae</taxon>
        <taxon>Ladona</taxon>
    </lineage>
</organism>
<dbReference type="AlphaFoldDB" id="A0A8K0P6P0"/>
<gene>
    <name evidence="12" type="ORF">J437_LFUL015321</name>
</gene>
<evidence type="ECO:0000256" key="8">
    <source>
        <dbReference type="ARBA" id="ARBA00023242"/>
    </source>
</evidence>
<reference evidence="12" key="2">
    <citation type="submission" date="2017-10" db="EMBL/GenBank/DDBJ databases">
        <title>Ladona fulva Genome sequencing and assembly.</title>
        <authorList>
            <person name="Murali S."/>
            <person name="Richards S."/>
            <person name="Bandaranaike D."/>
            <person name="Bellair M."/>
            <person name="Blankenburg K."/>
            <person name="Chao H."/>
            <person name="Dinh H."/>
            <person name="Doddapaneni H."/>
            <person name="Dugan-Rocha S."/>
            <person name="Elkadiri S."/>
            <person name="Gnanaolivu R."/>
            <person name="Hernandez B."/>
            <person name="Skinner E."/>
            <person name="Javaid M."/>
            <person name="Lee S."/>
            <person name="Li M."/>
            <person name="Ming W."/>
            <person name="Munidasa M."/>
            <person name="Muniz J."/>
            <person name="Nguyen L."/>
            <person name="Hughes D."/>
            <person name="Osuji N."/>
            <person name="Pu L.-L."/>
            <person name="Puazo M."/>
            <person name="Qu C."/>
            <person name="Quiroz J."/>
            <person name="Raj R."/>
            <person name="Weissenberger G."/>
            <person name="Xin Y."/>
            <person name="Zou X."/>
            <person name="Han Y."/>
            <person name="Worley K."/>
            <person name="Muzny D."/>
            <person name="Gibbs R."/>
        </authorList>
    </citation>
    <scope>NUCLEOTIDE SEQUENCE</scope>
    <source>
        <strain evidence="12">Sampled in the wild</strain>
    </source>
</reference>
<keyword evidence="5" id="KW-0805">Transcription regulation</keyword>
<evidence type="ECO:0000256" key="3">
    <source>
        <dbReference type="ARBA" id="ARBA00019492"/>
    </source>
</evidence>